<dbReference type="EMBL" id="CP006935">
    <property type="protein sequence ID" value="AHC40036.1"/>
    <property type="molecule type" value="Genomic_DNA"/>
</dbReference>
<dbReference type="SUPFAM" id="SSF56796">
    <property type="entry name" value="Dehydroquinate synthase-like"/>
    <property type="match status" value="1"/>
</dbReference>
<sequence>MSSFVSKVKGTTSRLFPKKPKEDISESIYKNSLDSQLFFKFQRSSLQFKSPNSKINSSSHITFKEELELNKFRELIVENRKNLDASWTYLDPLKEPDYEEILRIREERIAKAKENNQNLVEKPSLEIKKKKKKDKRKIPLLNNWEVSDDALERSLLPKLKKAKINNLIVLSDDAYTRQLVGYRKLIVILEDNKIPFLEYTNIQPTLTRESANKLISFCNQHKTNSLLVVGSNSLIDFSKLIMRRLIKPKSLRMQSNTSRPVVSSYYSMFSLPTLIIPSTKSLEQPILENKPILKNKNYFDNSIFLFNPIDSSDFVAYLPSFILEYKKTKQQELLHLLFFRLIFSYFDSELTTEDRMRLIRELKSIEWYLNYLIESPSLSLIDAKIIMGIAAKCFDGRYFMTKSSYWTWFKLAANLTKLTQIEFYKSLALFFPSFLEYISINDKEGHDRALELSYLMFGLASTEGLVLQIIKHIKKFGLPQKFYDIPTLKNLNSKFMNQLVKQSSPFLTSYKMTKTIIQNLAVW</sequence>
<evidence type="ECO:0000313" key="2">
    <source>
        <dbReference type="Proteomes" id="UP000018745"/>
    </source>
</evidence>
<gene>
    <name evidence="1" type="ORF">OVS_03130</name>
</gene>
<dbReference type="Gene3D" id="3.40.50.1970">
    <property type="match status" value="1"/>
</dbReference>
<reference evidence="1 2" key="1">
    <citation type="journal article" date="2014" name="Genome Announc.">
        <title>Complete Genome Sequence of Mycoplasma ovis Strain Michigan, a Hemoplasma of Sheep with Two Distinct 16S rRNA Genes.</title>
        <authorList>
            <person name="Deshuillers P.L."/>
            <person name="Santos A.P."/>
            <person name="do Nascimento N.C."/>
            <person name="Hampel J.A."/>
            <person name="Bergin I.L."/>
            <person name="Dyson M.C."/>
            <person name="Messick J.B."/>
        </authorList>
    </citation>
    <scope>NUCLEOTIDE SEQUENCE [LARGE SCALE GENOMIC DNA]</scope>
    <source>
        <strain evidence="1 2">Michigan</strain>
    </source>
</reference>
<organism evidence="1 2">
    <name type="scientific">Mycoplasma ovis str. Michigan</name>
    <dbReference type="NCBI Taxonomy" id="1415773"/>
    <lineage>
        <taxon>Bacteria</taxon>
        <taxon>Bacillati</taxon>
        <taxon>Mycoplasmatota</taxon>
        <taxon>Mollicutes</taxon>
        <taxon>Mycoplasmataceae</taxon>
        <taxon>Mycoplasma</taxon>
    </lineage>
</organism>
<dbReference type="Proteomes" id="UP000018745">
    <property type="component" value="Chromosome"/>
</dbReference>
<proteinExistence type="predicted"/>
<accession>A0ABM5P143</accession>
<dbReference type="RefSeq" id="WP_024071393.1">
    <property type="nucleotide sequence ID" value="NC_023062.1"/>
</dbReference>
<name>A0ABM5P143_9MOLU</name>
<protein>
    <submittedName>
        <fullName evidence="1">Alcohol dehydrogenase</fullName>
    </submittedName>
</protein>
<evidence type="ECO:0000313" key="1">
    <source>
        <dbReference type="EMBL" id="AHC40036.1"/>
    </source>
</evidence>
<keyword evidence="2" id="KW-1185">Reference proteome</keyword>